<dbReference type="InterPro" id="IPR013783">
    <property type="entry name" value="Ig-like_fold"/>
</dbReference>
<dbReference type="Pfam" id="PF01345">
    <property type="entry name" value="DUF11"/>
    <property type="match status" value="1"/>
</dbReference>
<dbReference type="EMBL" id="PCXL01000011">
    <property type="protein sequence ID" value="PIR38316.1"/>
    <property type="molecule type" value="Genomic_DNA"/>
</dbReference>
<evidence type="ECO:0000313" key="4">
    <source>
        <dbReference type="EMBL" id="PIR38316.1"/>
    </source>
</evidence>
<evidence type="ECO:0000259" key="3">
    <source>
        <dbReference type="Pfam" id="PF01345"/>
    </source>
</evidence>
<dbReference type="InterPro" id="IPR001434">
    <property type="entry name" value="OmcB-like_DUF11"/>
</dbReference>
<dbReference type="InterPro" id="IPR051172">
    <property type="entry name" value="Chlamydia_OmcB"/>
</dbReference>
<protein>
    <recommendedName>
        <fullName evidence="3">DUF11 domain-containing protein</fullName>
    </recommendedName>
</protein>
<dbReference type="PANTHER" id="PTHR34819">
    <property type="entry name" value="LARGE CYSTEINE-RICH PERIPLASMIC PROTEIN OMCB"/>
    <property type="match status" value="1"/>
</dbReference>
<keyword evidence="2" id="KW-0732">Signal</keyword>
<dbReference type="InterPro" id="IPR047589">
    <property type="entry name" value="DUF11_rpt"/>
</dbReference>
<dbReference type="AlphaFoldDB" id="A0A2H0QWH1"/>
<evidence type="ECO:0000313" key="5">
    <source>
        <dbReference type="Proteomes" id="UP000231333"/>
    </source>
</evidence>
<accession>A0A2H0QWH1</accession>
<proteinExistence type="predicted"/>
<comment type="caution">
    <text evidence="4">The sequence shown here is derived from an EMBL/GenBank/DDBJ whole genome shotgun (WGS) entry which is preliminary data.</text>
</comment>
<evidence type="ECO:0000256" key="1">
    <source>
        <dbReference type="SAM" id="MobiDB-lite"/>
    </source>
</evidence>
<dbReference type="Gene3D" id="2.60.40.10">
    <property type="entry name" value="Immunoglobulins"/>
    <property type="match status" value="1"/>
</dbReference>
<feature type="compositionally biased region" description="Acidic residues" evidence="1">
    <location>
        <begin position="476"/>
        <end position="499"/>
    </location>
</feature>
<feature type="compositionally biased region" description="Low complexity" evidence="1">
    <location>
        <begin position="463"/>
        <end position="474"/>
    </location>
</feature>
<feature type="domain" description="DUF11" evidence="3">
    <location>
        <begin position="360"/>
        <end position="473"/>
    </location>
</feature>
<feature type="signal peptide" evidence="2">
    <location>
        <begin position="1"/>
        <end position="25"/>
    </location>
</feature>
<dbReference type="Proteomes" id="UP000231333">
    <property type="component" value="Unassembled WGS sequence"/>
</dbReference>
<evidence type="ECO:0000256" key="2">
    <source>
        <dbReference type="SAM" id="SignalP"/>
    </source>
</evidence>
<dbReference type="NCBIfam" id="TIGR01451">
    <property type="entry name" value="B_ant_repeat"/>
    <property type="match status" value="1"/>
</dbReference>
<feature type="region of interest" description="Disordered" evidence="1">
    <location>
        <begin position="452"/>
        <end position="505"/>
    </location>
</feature>
<name>A0A2H0QWH1_9BACT</name>
<organism evidence="4 5">
    <name type="scientific">Candidatus Zambryskibacteria bacterium CG10_big_fil_rev_8_21_14_0_10_42_12</name>
    <dbReference type="NCBI Taxonomy" id="1975115"/>
    <lineage>
        <taxon>Bacteria</taxon>
        <taxon>Candidatus Zambryskiibacteriota</taxon>
    </lineage>
</organism>
<gene>
    <name evidence="4" type="ORF">COV34_01775</name>
</gene>
<feature type="chain" id="PRO_5013836608" description="DUF11 domain-containing protein" evidence="2">
    <location>
        <begin position="26"/>
        <end position="569"/>
    </location>
</feature>
<sequence>MTYKKILISIGAATALIAGPLFVLADHSTTTVVSPDNMNDWWFYEEIAEGNGSFELGPLTAPAGEGSAHMSVDDTGRLLLGTFSFQGIRLDTIETLAYNSYRATGTAALAPSLQLDIDTDTTDATTTWQGRLVYEPYFTNTVNTGEWQTWNTLDNAPDGNWWFSGAPGDATCPQSNPCTWTEVLTAFPNAGVRNAGTTTGAIQFKAGGPWAGGFEGNVDNFIIEIDEHTNIFDFEPSETMIEPVGAITAPTENQHVTGTTTLSATYDDGDDINDDAVQWAVRAGTCVAATTTVFGNVDGKSDVFSWNGASFSATIDTSTTTPGTYCFIFNPTDDAGQPDLRLTREFNIDETVVEEDNNIDLAISKTATNTVEIDHKFTYTIIVTNNGPEEATDVVVTDVLPSGLEFKSASSTKGTYTASTSKWIVGTLADDESATLHIRVLANATGTIINTATADSSDDDTDTNLSNNSDSHTTTVEDDENGDDDDDDNDDHGDEPEDKDDCKKGGWQNYPDLGFKNQGQCVSYVASGKTSYYARYNANRFDRLDDAFDFIKKIKKLNDDNDGDEEDDD</sequence>
<reference evidence="4 5" key="1">
    <citation type="submission" date="2017-09" db="EMBL/GenBank/DDBJ databases">
        <title>Depth-based differentiation of microbial function through sediment-hosted aquifers and enrichment of novel symbionts in the deep terrestrial subsurface.</title>
        <authorList>
            <person name="Probst A.J."/>
            <person name="Ladd B."/>
            <person name="Jarett J.K."/>
            <person name="Geller-Mcgrath D.E."/>
            <person name="Sieber C.M."/>
            <person name="Emerson J.B."/>
            <person name="Anantharaman K."/>
            <person name="Thomas B.C."/>
            <person name="Malmstrom R."/>
            <person name="Stieglmeier M."/>
            <person name="Klingl A."/>
            <person name="Woyke T."/>
            <person name="Ryan C.M."/>
            <person name="Banfield J.F."/>
        </authorList>
    </citation>
    <scope>NUCLEOTIDE SEQUENCE [LARGE SCALE GENOMIC DNA]</scope>
    <source>
        <strain evidence="4">CG10_big_fil_rev_8_21_14_0_10_42_12</strain>
    </source>
</reference>